<accession>A0A7D5PDY6</accession>
<gene>
    <name evidence="3" type="ORF">HZS54_03925</name>
</gene>
<name>A0A7D5PDY6_9EURY</name>
<keyword evidence="4" id="KW-1185">Reference proteome</keyword>
<evidence type="ECO:0000256" key="1">
    <source>
        <dbReference type="SAM" id="MobiDB-lite"/>
    </source>
</evidence>
<dbReference type="RefSeq" id="WP_179920657.1">
    <property type="nucleotide sequence ID" value="NZ_CP058909.1"/>
</dbReference>
<dbReference type="InterPro" id="IPR005031">
    <property type="entry name" value="COQ10_START"/>
</dbReference>
<dbReference type="Gene3D" id="3.30.530.20">
    <property type="match status" value="1"/>
</dbReference>
<protein>
    <submittedName>
        <fullName evidence="3">SRPBCC family protein</fullName>
    </submittedName>
</protein>
<organism evidence="3 4">
    <name type="scientific">Halosimplex pelagicum</name>
    <dbReference type="NCBI Taxonomy" id="869886"/>
    <lineage>
        <taxon>Archaea</taxon>
        <taxon>Methanobacteriati</taxon>
        <taxon>Methanobacteriota</taxon>
        <taxon>Stenosarchaea group</taxon>
        <taxon>Halobacteria</taxon>
        <taxon>Halobacteriales</taxon>
        <taxon>Haloarculaceae</taxon>
        <taxon>Halosimplex</taxon>
    </lineage>
</organism>
<dbReference type="EMBL" id="CP058909">
    <property type="protein sequence ID" value="QLH80839.1"/>
    <property type="molecule type" value="Genomic_DNA"/>
</dbReference>
<dbReference type="KEGG" id="hpel:HZS54_03925"/>
<dbReference type="PANTHER" id="PTHR33824">
    <property type="entry name" value="POLYKETIDE CYCLASE/DEHYDRASE AND LIPID TRANSPORT SUPERFAMILY PROTEIN"/>
    <property type="match status" value="1"/>
</dbReference>
<dbReference type="CDD" id="cd07817">
    <property type="entry name" value="SRPBCC_8"/>
    <property type="match status" value="1"/>
</dbReference>
<dbReference type="InterPro" id="IPR023393">
    <property type="entry name" value="START-like_dom_sf"/>
</dbReference>
<proteinExistence type="predicted"/>
<reference evidence="3 4" key="1">
    <citation type="submission" date="2020-07" db="EMBL/GenBank/DDBJ databases">
        <title>Halosimplex litoreum sp. nov. and Halosimplex rubrum sp. nov., isolated from different salt environments.</title>
        <authorList>
            <person name="Cui H."/>
        </authorList>
    </citation>
    <scope>NUCLEOTIDE SEQUENCE [LARGE SCALE GENOMIC DNA]</scope>
    <source>
        <strain evidence="3 4">R2</strain>
    </source>
</reference>
<evidence type="ECO:0000259" key="2">
    <source>
        <dbReference type="Pfam" id="PF03364"/>
    </source>
</evidence>
<dbReference type="Pfam" id="PF03364">
    <property type="entry name" value="Polyketide_cyc"/>
    <property type="match status" value="1"/>
</dbReference>
<evidence type="ECO:0000313" key="4">
    <source>
        <dbReference type="Proteomes" id="UP000509346"/>
    </source>
</evidence>
<feature type="domain" description="Coenzyme Q-binding protein COQ10 START" evidence="2">
    <location>
        <begin position="77"/>
        <end position="188"/>
    </location>
</feature>
<dbReference type="AlphaFoldDB" id="A0A7D5PDY6"/>
<dbReference type="InterPro" id="IPR047137">
    <property type="entry name" value="ORF3"/>
</dbReference>
<dbReference type="SUPFAM" id="SSF55961">
    <property type="entry name" value="Bet v1-like"/>
    <property type="match status" value="1"/>
</dbReference>
<dbReference type="GeneID" id="56081708"/>
<dbReference type="Proteomes" id="UP000509346">
    <property type="component" value="Chromosome"/>
</dbReference>
<sequence>MQGLAGAGLVLYGLGKRSIRGVAATAAGGWLLLRALRGSRQRGGAGGSGNWSAPRERGREPEGAPPESLDVQRSITVERPAEELYERWRDPETHEQIWAHFADVREVGEDHQHWAVTGPRDVTLEWDAEVVAADPGEFLRWKSLPGARVPNEGSVRFRSRGDAETEVTLHVRFDPPGGRISAALAERFDLVPDAAAGTALRRFKSLVETGEVPTLERNPSARGAGDLV</sequence>
<dbReference type="PANTHER" id="PTHR33824:SF7">
    <property type="entry name" value="POLYKETIDE CYCLASE_DEHYDRASE AND LIPID TRANSPORT SUPERFAMILY PROTEIN"/>
    <property type="match status" value="1"/>
</dbReference>
<feature type="region of interest" description="Disordered" evidence="1">
    <location>
        <begin position="40"/>
        <end position="71"/>
    </location>
</feature>
<evidence type="ECO:0000313" key="3">
    <source>
        <dbReference type="EMBL" id="QLH80839.1"/>
    </source>
</evidence>
<dbReference type="OrthoDB" id="167922at2157"/>